<proteinExistence type="predicted"/>
<comment type="caution">
    <text evidence="1">The sequence shown here is derived from an EMBL/GenBank/DDBJ whole genome shotgun (WGS) entry which is preliminary data.</text>
</comment>
<dbReference type="AlphaFoldDB" id="A0A8J7I513"/>
<reference evidence="1 2" key="1">
    <citation type="journal article" date="2021" name="Int. J. Syst. Evol. Microbiol.">
        <title>Amazonocrinis nigriterrae gen. nov., sp. nov., Atlanticothrix silvestris gen. nov., sp. nov. and Dendronalium phyllosphericum gen. nov., sp. nov., nostocacean cyanobacteria from Brazilian environments.</title>
        <authorList>
            <person name="Alvarenga D.O."/>
            <person name="Andreote A.P.D."/>
            <person name="Branco L.H.Z."/>
            <person name="Delbaje E."/>
            <person name="Cruz R.B."/>
            <person name="Varani A.M."/>
            <person name="Fiore M.F."/>
        </authorList>
    </citation>
    <scope>NUCLEOTIDE SEQUENCE [LARGE SCALE GENOMIC DNA]</scope>
    <source>
        <strain evidence="1 2">CENA369</strain>
    </source>
</reference>
<keyword evidence="2" id="KW-1185">Reference proteome</keyword>
<dbReference type="Proteomes" id="UP000662314">
    <property type="component" value="Unassembled WGS sequence"/>
</dbReference>
<evidence type="ECO:0008006" key="3">
    <source>
        <dbReference type="Google" id="ProtNLM"/>
    </source>
</evidence>
<accession>A0A8J7I513</accession>
<dbReference type="EMBL" id="JAECZA010000217">
    <property type="protein sequence ID" value="MBH8576000.1"/>
    <property type="molecule type" value="Genomic_DNA"/>
</dbReference>
<organism evidence="1 2">
    <name type="scientific">Dendronalium phyllosphericum CENA369</name>
    <dbReference type="NCBI Taxonomy" id="1725256"/>
    <lineage>
        <taxon>Bacteria</taxon>
        <taxon>Bacillati</taxon>
        <taxon>Cyanobacteriota</taxon>
        <taxon>Cyanophyceae</taxon>
        <taxon>Nostocales</taxon>
        <taxon>Nostocaceae</taxon>
        <taxon>Dendronalium</taxon>
        <taxon>Dendronalium phyllosphericum</taxon>
    </lineage>
</organism>
<gene>
    <name evidence="1" type="ORF">I8752_23970</name>
</gene>
<sequence length="280" mass="32178">MPVDILYCEGGKDSPDIRVILNLLLGVCTTRYGGSKYGLDQKILFIRQNRLLPNSVIAGIKDGDFNEDDSVPTNTPRSWLIKDNNNNIQIGWSWERKEIENYLIDPEVVYRALGAKAPPIDQYRLALENSARVIAEYTAARIALSLSRPQKLLPLKNCWGTGRHPFPIHLAEADCRQEIQSIMQEYLQNQTIQENNIMAKFEQLLPDCRPGGRRFEYFLTFFSGKDLLCGMRSALSSFGLGEPFVFRERIVKEIQRSPDQAWTWLPEWNQLRQLVNSFIP</sequence>
<protein>
    <recommendedName>
        <fullName evidence="3">DUF4435 domain-containing protein</fullName>
    </recommendedName>
</protein>
<evidence type="ECO:0000313" key="1">
    <source>
        <dbReference type="EMBL" id="MBH8576000.1"/>
    </source>
</evidence>
<name>A0A8J7I513_9NOST</name>
<dbReference type="RefSeq" id="WP_214434750.1">
    <property type="nucleotide sequence ID" value="NZ_CAWPUQ010000143.1"/>
</dbReference>
<evidence type="ECO:0000313" key="2">
    <source>
        <dbReference type="Proteomes" id="UP000662314"/>
    </source>
</evidence>